<dbReference type="InterPro" id="IPR008928">
    <property type="entry name" value="6-hairpin_glycosidase_sf"/>
</dbReference>
<organism evidence="2 3">
    <name type="scientific">Microlunatus soli</name>
    <dbReference type="NCBI Taxonomy" id="630515"/>
    <lineage>
        <taxon>Bacteria</taxon>
        <taxon>Bacillati</taxon>
        <taxon>Actinomycetota</taxon>
        <taxon>Actinomycetes</taxon>
        <taxon>Propionibacteriales</taxon>
        <taxon>Propionibacteriaceae</taxon>
        <taxon>Microlunatus</taxon>
    </lineage>
</organism>
<evidence type="ECO:0000313" key="2">
    <source>
        <dbReference type="EMBL" id="SDT36188.1"/>
    </source>
</evidence>
<dbReference type="Gene3D" id="1.50.10.10">
    <property type="match status" value="1"/>
</dbReference>
<dbReference type="AlphaFoldDB" id="A0A1H1ZR31"/>
<dbReference type="STRING" id="630515.SAMN04489812_5395"/>
<dbReference type="RefSeq" id="WP_157683739.1">
    <property type="nucleotide sequence ID" value="NZ_LT629772.1"/>
</dbReference>
<protein>
    <recommendedName>
        <fullName evidence="4">Glycosyl hydrolase family 65, N-terminal domain</fullName>
    </recommendedName>
</protein>
<sequence>MTSVAIDRKAVVARHQVRRTAPDPLEPLTVGNGEFAFTMDVTGLQTLADLHDEVSARAEGRPAMGLHTQAQWGFHAMPNPDGWGLDDVMTPYLTPRGPVDYPDRYDFSKPAGELSGDERAGYYLWVNPHRIDLFRLGLELRDCPGDQPLPAAGLPDTLSEIDQVLDPWDGTVSSRFRHHGVDYQVRTVCHGSRDLVAISIDSAALADGRATLALSFPGASDTFADTADWDHPERHSTTLSPDPGNDRVREFLRQQDDTSYRVRLALSPTGRLEQLDDHSFRITADGSTLHLVLEALPGAEDTAGEQGSAARRLPELQQVIDSSRTCWEDFWRSGAALDLGACTDPRAAELERRIVLSQYLTRAQSAGSTPPAETGLTQNSWAGKFHLEMHWWHAAHFAIWGRPELLERSFRWYLDILPVAREIAARQGFSGVRWPKHVGPDGREAPNIIGPLLLWQQPHPIHFAELLRYAAAADDRQRILDNYGELVDQTAVFIGDYLYRDQDGVVHVPPATMPAQERYPPESVWDPPFELAYLRWGLQTAQHWRSLRGLPAEPAWDELIKDLAELPVHDDHYAAVGNPPRTEIGDHPSMVGALGLVPDQGIVDHDRMRRTLDYLDQQWDWPHTWGWDYPMIAMTATRIGEPERAVDALCREVPRNRYLANGHNCQHPSRLPLYLPGNGGLLAAVALMATGWIGGATGDHPGFPTDGWQVRSEGFPPRP</sequence>
<accession>A0A1H1ZR31</accession>
<dbReference type="SUPFAM" id="SSF48208">
    <property type="entry name" value="Six-hairpin glycosidases"/>
    <property type="match status" value="1"/>
</dbReference>
<name>A0A1H1ZR31_9ACTN</name>
<evidence type="ECO:0000256" key="1">
    <source>
        <dbReference type="SAM" id="MobiDB-lite"/>
    </source>
</evidence>
<proteinExistence type="predicted"/>
<reference evidence="2 3" key="1">
    <citation type="submission" date="2016-10" db="EMBL/GenBank/DDBJ databases">
        <authorList>
            <person name="de Groot N.N."/>
        </authorList>
    </citation>
    <scope>NUCLEOTIDE SEQUENCE [LARGE SCALE GENOMIC DNA]</scope>
    <source>
        <strain evidence="2 3">DSM 21800</strain>
    </source>
</reference>
<dbReference type="Proteomes" id="UP000199103">
    <property type="component" value="Chromosome I"/>
</dbReference>
<evidence type="ECO:0008006" key="4">
    <source>
        <dbReference type="Google" id="ProtNLM"/>
    </source>
</evidence>
<feature type="region of interest" description="Disordered" evidence="1">
    <location>
        <begin position="225"/>
        <end position="247"/>
    </location>
</feature>
<dbReference type="EMBL" id="LT629772">
    <property type="protein sequence ID" value="SDT36188.1"/>
    <property type="molecule type" value="Genomic_DNA"/>
</dbReference>
<keyword evidence="3" id="KW-1185">Reference proteome</keyword>
<dbReference type="InterPro" id="IPR012341">
    <property type="entry name" value="6hp_glycosidase-like_sf"/>
</dbReference>
<gene>
    <name evidence="2" type="ORF">SAMN04489812_5395</name>
</gene>
<dbReference type="OrthoDB" id="127395at2"/>
<evidence type="ECO:0000313" key="3">
    <source>
        <dbReference type="Proteomes" id="UP000199103"/>
    </source>
</evidence>
<dbReference type="GO" id="GO:0005975">
    <property type="term" value="P:carbohydrate metabolic process"/>
    <property type="evidence" value="ECO:0007669"/>
    <property type="project" value="InterPro"/>
</dbReference>